<reference evidence="2" key="1">
    <citation type="submission" date="2013-08" db="EMBL/GenBank/DDBJ databases">
        <title>Genome sequencing of Arenimonas donghaensis.</title>
        <authorList>
            <person name="Chen F."/>
            <person name="Wang G."/>
        </authorList>
    </citation>
    <scope>NUCLEOTIDE SEQUENCE [LARGE SCALE GENOMIC DNA]</scope>
    <source>
        <strain evidence="2">HO3-R19</strain>
    </source>
</reference>
<evidence type="ECO:0000313" key="2">
    <source>
        <dbReference type="Proteomes" id="UP000029085"/>
    </source>
</evidence>
<evidence type="ECO:0000313" key="1">
    <source>
        <dbReference type="EMBL" id="KFL37876.1"/>
    </source>
</evidence>
<comment type="caution">
    <text evidence="1">The sequence shown here is derived from an EMBL/GenBank/DDBJ whole genome shotgun (WGS) entry which is preliminary data.</text>
</comment>
<dbReference type="RefSeq" id="WP_034220245.1">
    <property type="nucleotide sequence ID" value="NZ_AVCJ01000001.1"/>
</dbReference>
<organism evidence="1 2">
    <name type="scientific">Arenimonas donghaensis DSM 18148 = HO3-R19</name>
    <dbReference type="NCBI Taxonomy" id="1121014"/>
    <lineage>
        <taxon>Bacteria</taxon>
        <taxon>Pseudomonadati</taxon>
        <taxon>Pseudomonadota</taxon>
        <taxon>Gammaproteobacteria</taxon>
        <taxon>Lysobacterales</taxon>
        <taxon>Lysobacteraceae</taxon>
        <taxon>Arenimonas</taxon>
    </lineage>
</organism>
<proteinExistence type="predicted"/>
<name>A0A087MLX3_9GAMM</name>
<reference evidence="1 2" key="2">
    <citation type="journal article" date="2015" name="Stand. Genomic Sci.">
        <title>High quality draft genomic sequence of Arenimonas donghaensis DSM 18148(T).</title>
        <authorList>
            <person name="Chen F."/>
            <person name="Wang H."/>
            <person name="Cao Y."/>
            <person name="Li X."/>
            <person name="Wang G."/>
        </authorList>
    </citation>
    <scope>NUCLEOTIDE SEQUENCE [LARGE SCALE GENOMIC DNA]</scope>
    <source>
        <strain evidence="1 2">HO3-R19</strain>
    </source>
</reference>
<dbReference type="OrthoDB" id="7555502at2"/>
<dbReference type="AlphaFoldDB" id="A0A087MLX3"/>
<gene>
    <name evidence="1" type="ORF">N788_01525</name>
</gene>
<sequence>MFSRAEIEHHDFTAVPVDRDIYLMDEKWIPEYEAYIDAIYAGNHPDPPGFISYASVRSIATDHLEISWYPNIHDRYHELLLRLPHCDFIVCVECRDIDEKPRIFVRSEWLDDLHRRPYSAFALVDAIGVKNALRAGNLAESRLVALRGALDEIAARQTQIAIFSFADSVLIKSHWTVGAFDTPVDYTYTPEMMIDLVEEVFSAFKIHLSLDCYACITQGFNEYSDGAIVHTSPSGHHISLNSLGLPFAQLLSIDHATHQAIRTGRHAAAELYLDQLYYRSLRWQYGFDRDGQPAGEYDAPLSHHPGQYYCLSLDLVRANLKGPEGREDLAAG</sequence>
<accession>A0A087MLX3</accession>
<keyword evidence="2" id="KW-1185">Reference proteome</keyword>
<protein>
    <submittedName>
        <fullName evidence="1">Uncharacterized protein</fullName>
    </submittedName>
</protein>
<dbReference type="Proteomes" id="UP000029085">
    <property type="component" value="Unassembled WGS sequence"/>
</dbReference>
<dbReference type="EMBL" id="AVCJ01000001">
    <property type="protein sequence ID" value="KFL37876.1"/>
    <property type="molecule type" value="Genomic_DNA"/>
</dbReference>